<keyword evidence="3 10" id="KW-1133">Transmembrane helix</keyword>
<reference evidence="12" key="1">
    <citation type="submission" date="2021-04" db="EMBL/GenBank/DDBJ databases">
        <authorList>
            <consortium name="Molecular Ecology Group"/>
        </authorList>
    </citation>
    <scope>NUCLEOTIDE SEQUENCE</scope>
</reference>
<keyword evidence="2 8" id="KW-0812">Transmembrane</keyword>
<keyword evidence="5 10" id="KW-0472">Membrane</keyword>
<comment type="subcellular location">
    <subcellularLocation>
        <location evidence="1">Membrane</location>
        <topology evidence="1">Multi-pass membrane protein</topology>
    </subcellularLocation>
</comment>
<feature type="transmembrane region" description="Helical" evidence="10">
    <location>
        <begin position="38"/>
        <end position="59"/>
    </location>
</feature>
<dbReference type="CDD" id="cd00637">
    <property type="entry name" value="7tm_classA_rhodopsin-like"/>
    <property type="match status" value="2"/>
</dbReference>
<dbReference type="PANTHER" id="PTHR24243:SF208">
    <property type="entry name" value="PYROKININ-1 RECEPTOR"/>
    <property type="match status" value="1"/>
</dbReference>
<feature type="transmembrane region" description="Helical" evidence="10">
    <location>
        <begin position="615"/>
        <end position="637"/>
    </location>
</feature>
<organism evidence="12 13">
    <name type="scientific">Candidula unifasciata</name>
    <dbReference type="NCBI Taxonomy" id="100452"/>
    <lineage>
        <taxon>Eukaryota</taxon>
        <taxon>Metazoa</taxon>
        <taxon>Spiralia</taxon>
        <taxon>Lophotrochozoa</taxon>
        <taxon>Mollusca</taxon>
        <taxon>Gastropoda</taxon>
        <taxon>Heterobranchia</taxon>
        <taxon>Euthyneura</taxon>
        <taxon>Panpulmonata</taxon>
        <taxon>Eupulmonata</taxon>
        <taxon>Stylommatophora</taxon>
        <taxon>Helicina</taxon>
        <taxon>Helicoidea</taxon>
        <taxon>Geomitridae</taxon>
        <taxon>Candidula</taxon>
    </lineage>
</organism>
<dbReference type="Gene3D" id="1.20.1070.10">
    <property type="entry name" value="Rhodopsin 7-helix transmembrane proteins"/>
    <property type="match status" value="2"/>
</dbReference>
<dbReference type="GO" id="GO:0004930">
    <property type="term" value="F:G protein-coupled receptor activity"/>
    <property type="evidence" value="ECO:0007669"/>
    <property type="project" value="UniProtKB-KW"/>
</dbReference>
<evidence type="ECO:0000259" key="11">
    <source>
        <dbReference type="PROSITE" id="PS50262"/>
    </source>
</evidence>
<evidence type="ECO:0000256" key="4">
    <source>
        <dbReference type="ARBA" id="ARBA00023040"/>
    </source>
</evidence>
<feature type="compositionally biased region" description="Low complexity" evidence="9">
    <location>
        <begin position="532"/>
        <end position="543"/>
    </location>
</feature>
<dbReference type="PANTHER" id="PTHR24243">
    <property type="entry name" value="G-PROTEIN COUPLED RECEPTOR"/>
    <property type="match status" value="1"/>
</dbReference>
<evidence type="ECO:0000313" key="12">
    <source>
        <dbReference type="EMBL" id="CAG5119976.1"/>
    </source>
</evidence>
<feature type="compositionally biased region" description="Basic and acidic residues" evidence="9">
    <location>
        <begin position="509"/>
        <end position="518"/>
    </location>
</feature>
<dbReference type="OrthoDB" id="6147321at2759"/>
<feature type="region of interest" description="Disordered" evidence="9">
    <location>
        <begin position="700"/>
        <end position="719"/>
    </location>
</feature>
<evidence type="ECO:0000313" key="13">
    <source>
        <dbReference type="Proteomes" id="UP000678393"/>
    </source>
</evidence>
<evidence type="ECO:0000256" key="10">
    <source>
        <dbReference type="SAM" id="Phobius"/>
    </source>
</evidence>
<feature type="region of interest" description="Disordered" evidence="9">
    <location>
        <begin position="509"/>
        <end position="543"/>
    </location>
</feature>
<feature type="transmembrane region" description="Helical" evidence="10">
    <location>
        <begin position="199"/>
        <end position="224"/>
    </location>
</feature>
<dbReference type="Pfam" id="PF00001">
    <property type="entry name" value="7tm_1"/>
    <property type="match status" value="1"/>
</dbReference>
<gene>
    <name evidence="12" type="ORF">CUNI_LOCUS5534</name>
</gene>
<accession>A0A8S3Z042</accession>
<keyword evidence="4 8" id="KW-0297">G-protein coupled receptor</keyword>
<dbReference type="InterPro" id="IPR017452">
    <property type="entry name" value="GPCR_Rhodpsn_7TM"/>
</dbReference>
<evidence type="ECO:0000256" key="8">
    <source>
        <dbReference type="RuleBase" id="RU000688"/>
    </source>
</evidence>
<evidence type="ECO:0000256" key="7">
    <source>
        <dbReference type="ARBA" id="ARBA00023224"/>
    </source>
</evidence>
<dbReference type="PRINTS" id="PR00237">
    <property type="entry name" value="GPCRRHODOPSN"/>
</dbReference>
<dbReference type="PROSITE" id="PS50262">
    <property type="entry name" value="G_PROTEIN_RECEP_F1_2"/>
    <property type="match status" value="1"/>
</dbReference>
<feature type="compositionally biased region" description="Basic and acidic residues" evidence="9">
    <location>
        <begin position="581"/>
        <end position="590"/>
    </location>
</feature>
<sequence length="719" mass="80857">MAETCDLHGWNLNQTIQEVWQLLLKEEEDETVYKLPTFIILAILMLVGLPGNILVLLVYGFRFPASTTKNFIMAMAVFDLINCLLGVPFEMVDLRYDMQLDIAVVCKIIRFWISLSACGSVTVLVAVSVDRFRRICQPFRKQMTVRQSKVVIASMTLLSVTFAVPALILYGRHTEIRYGMELHDCSIDDVYKTGTFAAIYQYILGLTWTASIIVLVVMYSFIIYKIHHQKQRRQKLSGHSLGSTTALNTRRVDTTDHSCRKYNGITRSSNEHSSFVTCRHVTATAPNGTCCKRTSGSSDNESAKSRGSRFVNRLFSRDVNPILEDEDDEETADQIYDVDEEVLQLSDSECSPRLIRYQKTSLNNYLADSQDTGFTYRPDSIQQTDAADFIQQTDVADIIQQTDLTDITDDTGAAMHRTRKYGHSFGRYRPWESDKLISGVSTTSSSWDRSWISHSDHNVACAGVQGHCYSCQTGRSSSLCSLKCIGHQQQNGGPKDTPRCCGDEDCTVSKHNKEDKSPSRALEIGTDMTQQSSRASSRASAGSNQVCHGLRGSHVTQPGGCAHELRTSQNEDPHSQNGTHHLTDPVKTHKTETTLSLAKKKKSISREIKTSKVSIMMLMVTLGFVLSYLPHLCIQIFKSISPSTVERLLCSSRVYFLILHLLTRSFFINNAINPIIYSFYNKTFRDRCLRLLRRPKSLLQSSEHHPGQALSFSQDNDTS</sequence>
<evidence type="ECO:0000256" key="2">
    <source>
        <dbReference type="ARBA" id="ARBA00022692"/>
    </source>
</evidence>
<protein>
    <recommendedName>
        <fullName evidence="11">G-protein coupled receptors family 1 profile domain-containing protein</fullName>
    </recommendedName>
</protein>
<keyword evidence="7 8" id="KW-0807">Transducer</keyword>
<name>A0A8S3Z042_9EUPU</name>
<dbReference type="InterPro" id="IPR000276">
    <property type="entry name" value="GPCR_Rhodpsn"/>
</dbReference>
<dbReference type="GO" id="GO:0016020">
    <property type="term" value="C:membrane"/>
    <property type="evidence" value="ECO:0007669"/>
    <property type="project" value="UniProtKB-SubCell"/>
</dbReference>
<evidence type="ECO:0000256" key="6">
    <source>
        <dbReference type="ARBA" id="ARBA00023170"/>
    </source>
</evidence>
<feature type="transmembrane region" description="Helical" evidence="10">
    <location>
        <begin position="109"/>
        <end position="129"/>
    </location>
</feature>
<dbReference type="AlphaFoldDB" id="A0A8S3Z042"/>
<feature type="transmembrane region" description="Helical" evidence="10">
    <location>
        <begin position="657"/>
        <end position="680"/>
    </location>
</feature>
<comment type="caution">
    <text evidence="12">The sequence shown here is derived from an EMBL/GenBank/DDBJ whole genome shotgun (WGS) entry which is preliminary data.</text>
</comment>
<keyword evidence="6 8" id="KW-0675">Receptor</keyword>
<feature type="transmembrane region" description="Helical" evidence="10">
    <location>
        <begin position="150"/>
        <end position="170"/>
    </location>
</feature>
<feature type="transmembrane region" description="Helical" evidence="10">
    <location>
        <begin position="71"/>
        <end position="89"/>
    </location>
</feature>
<keyword evidence="13" id="KW-1185">Reference proteome</keyword>
<evidence type="ECO:0000256" key="9">
    <source>
        <dbReference type="SAM" id="MobiDB-lite"/>
    </source>
</evidence>
<feature type="domain" description="G-protein coupled receptors family 1 profile" evidence="11">
    <location>
        <begin position="51"/>
        <end position="677"/>
    </location>
</feature>
<dbReference type="PROSITE" id="PS00237">
    <property type="entry name" value="G_PROTEIN_RECEP_F1_1"/>
    <property type="match status" value="1"/>
</dbReference>
<dbReference type="EMBL" id="CAJHNH020000805">
    <property type="protein sequence ID" value="CAG5119976.1"/>
    <property type="molecule type" value="Genomic_DNA"/>
</dbReference>
<dbReference type="SUPFAM" id="SSF81321">
    <property type="entry name" value="Family A G protein-coupled receptor-like"/>
    <property type="match status" value="1"/>
</dbReference>
<evidence type="ECO:0000256" key="5">
    <source>
        <dbReference type="ARBA" id="ARBA00023136"/>
    </source>
</evidence>
<feature type="region of interest" description="Disordered" evidence="9">
    <location>
        <begin position="569"/>
        <end position="590"/>
    </location>
</feature>
<feature type="compositionally biased region" description="Polar residues" evidence="9">
    <location>
        <begin position="710"/>
        <end position="719"/>
    </location>
</feature>
<proteinExistence type="inferred from homology"/>
<evidence type="ECO:0000256" key="1">
    <source>
        <dbReference type="ARBA" id="ARBA00004141"/>
    </source>
</evidence>
<dbReference type="Proteomes" id="UP000678393">
    <property type="component" value="Unassembled WGS sequence"/>
</dbReference>
<comment type="similarity">
    <text evidence="8">Belongs to the G-protein coupled receptor 1 family.</text>
</comment>
<evidence type="ECO:0000256" key="3">
    <source>
        <dbReference type="ARBA" id="ARBA00022989"/>
    </source>
</evidence>